<dbReference type="Proteomes" id="UP000692954">
    <property type="component" value="Unassembled WGS sequence"/>
</dbReference>
<name>A0A8S1PRH5_9CILI</name>
<protein>
    <submittedName>
        <fullName evidence="2">Uncharacterized protein</fullName>
    </submittedName>
</protein>
<feature type="transmembrane region" description="Helical" evidence="1">
    <location>
        <begin position="76"/>
        <end position="94"/>
    </location>
</feature>
<organism evidence="2 3">
    <name type="scientific">Paramecium sonneborni</name>
    <dbReference type="NCBI Taxonomy" id="65129"/>
    <lineage>
        <taxon>Eukaryota</taxon>
        <taxon>Sar</taxon>
        <taxon>Alveolata</taxon>
        <taxon>Ciliophora</taxon>
        <taxon>Intramacronucleata</taxon>
        <taxon>Oligohymenophorea</taxon>
        <taxon>Peniculida</taxon>
        <taxon>Parameciidae</taxon>
        <taxon>Paramecium</taxon>
    </lineage>
</organism>
<evidence type="ECO:0000313" key="2">
    <source>
        <dbReference type="EMBL" id="CAD8105249.1"/>
    </source>
</evidence>
<keyword evidence="1" id="KW-0812">Transmembrane</keyword>
<feature type="transmembrane region" description="Helical" evidence="1">
    <location>
        <begin position="121"/>
        <end position="142"/>
    </location>
</feature>
<comment type="caution">
    <text evidence="2">The sequence shown here is derived from an EMBL/GenBank/DDBJ whole genome shotgun (WGS) entry which is preliminary data.</text>
</comment>
<keyword evidence="1" id="KW-1133">Transmembrane helix</keyword>
<dbReference type="AlphaFoldDB" id="A0A8S1PRH5"/>
<accession>A0A8S1PRH5</accession>
<keyword evidence="1" id="KW-0472">Membrane</keyword>
<feature type="transmembrane region" description="Helical" evidence="1">
    <location>
        <begin position="199"/>
        <end position="217"/>
    </location>
</feature>
<dbReference type="OrthoDB" id="291976at2759"/>
<reference evidence="2" key="1">
    <citation type="submission" date="2021-01" db="EMBL/GenBank/DDBJ databases">
        <authorList>
            <consortium name="Genoscope - CEA"/>
            <person name="William W."/>
        </authorList>
    </citation>
    <scope>NUCLEOTIDE SEQUENCE</scope>
</reference>
<dbReference type="EMBL" id="CAJJDN010000084">
    <property type="protein sequence ID" value="CAD8105249.1"/>
    <property type="molecule type" value="Genomic_DNA"/>
</dbReference>
<proteinExistence type="predicted"/>
<sequence length="229" mass="26944">MHPIIGPKTMASQLSKKELNEKEIPDNKNPTPYIIVRQDSLLNQQLNPIETYSIQDSPNKPIPNIYNRPSLSKKEIFIDLCTLTLFIFTFYEFVSQYDKLPSTVDVDFGFDSSFKSIDQEYLALILLGDTVFLILLSILQCFTHKFKYLLEIKQTNSELIFRYTRYFISSYKLSTMALFMYATISIFKIIDNEWEPYTLYLSSLFSILFIIFGMIYYKKMNYISNNPFL</sequence>
<evidence type="ECO:0000313" key="3">
    <source>
        <dbReference type="Proteomes" id="UP000692954"/>
    </source>
</evidence>
<gene>
    <name evidence="2" type="ORF">PSON_ATCC_30995.1.T0840043</name>
</gene>
<feature type="transmembrane region" description="Helical" evidence="1">
    <location>
        <begin position="163"/>
        <end position="187"/>
    </location>
</feature>
<keyword evidence="3" id="KW-1185">Reference proteome</keyword>
<evidence type="ECO:0000256" key="1">
    <source>
        <dbReference type="SAM" id="Phobius"/>
    </source>
</evidence>